<evidence type="ECO:0000256" key="4">
    <source>
        <dbReference type="ARBA" id="ARBA00022729"/>
    </source>
</evidence>
<evidence type="ECO:0000256" key="8">
    <source>
        <dbReference type="ARBA" id="ARBA00023170"/>
    </source>
</evidence>
<evidence type="ECO:0000256" key="6">
    <source>
        <dbReference type="ARBA" id="ARBA00023040"/>
    </source>
</evidence>
<dbReference type="GO" id="GO:0007166">
    <property type="term" value="P:cell surface receptor signaling pathway"/>
    <property type="evidence" value="ECO:0007669"/>
    <property type="project" value="InterPro"/>
</dbReference>
<dbReference type="GO" id="GO:0004930">
    <property type="term" value="F:G protein-coupled receptor activity"/>
    <property type="evidence" value="ECO:0007669"/>
    <property type="project" value="UniProtKB-KW"/>
</dbReference>
<feature type="transmembrane region" description="Helical" evidence="10">
    <location>
        <begin position="244"/>
        <end position="264"/>
    </location>
</feature>
<evidence type="ECO:0000256" key="11">
    <source>
        <dbReference type="SAM" id="SignalP"/>
    </source>
</evidence>
<dbReference type="PANTHER" id="PTHR46953:SF1">
    <property type="entry name" value="G-PROTEIN COUPLED RECEPTOR MTH-LIKE 1-RELATED"/>
    <property type="match status" value="1"/>
</dbReference>
<keyword evidence="4 11" id="KW-0732">Signal</keyword>
<dbReference type="PANTHER" id="PTHR46953">
    <property type="entry name" value="G-PROTEIN COUPLED RECEPTOR MTH-LIKE 1-RELATED"/>
    <property type="match status" value="1"/>
</dbReference>
<evidence type="ECO:0000313" key="14">
    <source>
        <dbReference type="RefSeq" id="XP_033353399.1"/>
    </source>
</evidence>
<feature type="transmembrane region" description="Helical" evidence="10">
    <location>
        <begin position="427"/>
        <end position="450"/>
    </location>
</feature>
<name>A0A6J3KNE5_9HYME</name>
<feature type="signal peptide" evidence="11">
    <location>
        <begin position="1"/>
        <end position="43"/>
    </location>
</feature>
<keyword evidence="3 10" id="KW-0812">Transmembrane</keyword>
<dbReference type="InterPro" id="IPR052808">
    <property type="entry name" value="GPCR_Mth-like"/>
</dbReference>
<feature type="transmembrane region" description="Helical" evidence="10">
    <location>
        <begin position="462"/>
        <end position="478"/>
    </location>
</feature>
<evidence type="ECO:0000256" key="10">
    <source>
        <dbReference type="SAM" id="Phobius"/>
    </source>
</evidence>
<sequence>MAVFAAHINRIQRNNMPGTLKKSPVLFFFLFQILFSELAICTASMDNETIQQSIKPIIYPIPLENMTIIPEEYKNLSVVGKCCPLGEVLVKNGTQGSVCYLDSSMTENFSPIFYGFNAFGYEVPGEVRSSFVAIIGDPCKYKKYILNPNNDNRDNNYLLTNGSVYAPNHDPTMLQPGINYCAEIVPDLGLHTFVCFSESRVIITADSRITIYACGLLISVPFLILTIAAYSITPNLRDIFGRALCRYCGSLALAFTMLAITQLWNMELSDQACTSIAFVIQFSFVACFFWLNAMCIEMWSLVRVYVDRGTYRRMKPRMLFFWYSLWCWGPSVILILVSMIMDLSPMIPATYVKPNSKKSCSFKSEDEAIPYFYIPIGLLLVGNVILLVLTFVKLTKYQRDLDLRRLARNQESDRLDRKYLRRLMRTTLVCMIIFVLMGLNWTMELIFWFVNGDSFDWSSFDLVNALQGVLIFALFVLRRPPRDFVWHRIQQLRGINQVPELEAGSMELYLLPTMNGDSVPR</sequence>
<keyword evidence="5 10" id="KW-1133">Transmembrane helix</keyword>
<keyword evidence="7 10" id="KW-0472">Membrane</keyword>
<feature type="chain" id="PRO_5026812631" evidence="11">
    <location>
        <begin position="44"/>
        <end position="521"/>
    </location>
</feature>
<dbReference type="InterPro" id="IPR023311">
    <property type="entry name" value="Methusela_ecto_dom_2"/>
</dbReference>
<feature type="transmembrane region" description="Helical" evidence="10">
    <location>
        <begin position="371"/>
        <end position="395"/>
    </location>
</feature>
<comment type="similarity">
    <text evidence="2">Belongs to the G-protein coupled receptor 2 family. Mth subfamily.</text>
</comment>
<feature type="transmembrane region" description="Helical" evidence="10">
    <location>
        <begin position="320"/>
        <end position="341"/>
    </location>
</feature>
<dbReference type="Gene3D" id="1.20.1070.10">
    <property type="entry name" value="Rhodopsin 7-helix transmembrane proteins"/>
    <property type="match status" value="1"/>
</dbReference>
<evidence type="ECO:0000256" key="7">
    <source>
        <dbReference type="ARBA" id="ARBA00023136"/>
    </source>
</evidence>
<evidence type="ECO:0000313" key="13">
    <source>
        <dbReference type="Proteomes" id="UP000504631"/>
    </source>
</evidence>
<dbReference type="Gene3D" id="2.170.180.11">
    <property type="entry name" value="Methuselah ectodomain, domain 2"/>
    <property type="match status" value="1"/>
</dbReference>
<dbReference type="Pfam" id="PF00002">
    <property type="entry name" value="7tm_2"/>
    <property type="match status" value="1"/>
</dbReference>
<evidence type="ECO:0000256" key="9">
    <source>
        <dbReference type="ARBA" id="ARBA00023224"/>
    </source>
</evidence>
<reference evidence="14" key="1">
    <citation type="submission" date="2025-08" db="UniProtKB">
        <authorList>
            <consortium name="RefSeq"/>
        </authorList>
    </citation>
    <scope>IDENTIFICATION</scope>
    <source>
        <tissue evidence="14">Muscle</tissue>
    </source>
</reference>
<dbReference type="CDD" id="cd15039">
    <property type="entry name" value="7tmB3_Methuselah-like"/>
    <property type="match status" value="1"/>
</dbReference>
<keyword evidence="8" id="KW-0675">Receptor</keyword>
<comment type="subcellular location">
    <subcellularLocation>
        <location evidence="1">Membrane</location>
        <topology evidence="1">Multi-pass membrane protein</topology>
    </subcellularLocation>
</comment>
<dbReference type="PROSITE" id="PS50261">
    <property type="entry name" value="G_PROTEIN_RECEP_F2_4"/>
    <property type="match status" value="1"/>
</dbReference>
<evidence type="ECO:0000256" key="3">
    <source>
        <dbReference type="ARBA" id="ARBA00022692"/>
    </source>
</evidence>
<evidence type="ECO:0000256" key="5">
    <source>
        <dbReference type="ARBA" id="ARBA00022989"/>
    </source>
</evidence>
<organism evidence="13 14">
    <name type="scientific">Bombus vosnesenskii</name>
    <dbReference type="NCBI Taxonomy" id="207650"/>
    <lineage>
        <taxon>Eukaryota</taxon>
        <taxon>Metazoa</taxon>
        <taxon>Ecdysozoa</taxon>
        <taxon>Arthropoda</taxon>
        <taxon>Hexapoda</taxon>
        <taxon>Insecta</taxon>
        <taxon>Pterygota</taxon>
        <taxon>Neoptera</taxon>
        <taxon>Endopterygota</taxon>
        <taxon>Hymenoptera</taxon>
        <taxon>Apocrita</taxon>
        <taxon>Aculeata</taxon>
        <taxon>Apoidea</taxon>
        <taxon>Anthophila</taxon>
        <taxon>Apidae</taxon>
        <taxon>Bombus</taxon>
        <taxon>Pyrobombus</taxon>
    </lineage>
</organism>
<dbReference type="Proteomes" id="UP000504631">
    <property type="component" value="Unplaced"/>
</dbReference>
<keyword evidence="13" id="KW-1185">Reference proteome</keyword>
<accession>A0A6J3KNE5</accession>
<feature type="transmembrane region" description="Helical" evidence="10">
    <location>
        <begin position="209"/>
        <end position="232"/>
    </location>
</feature>
<evidence type="ECO:0000256" key="1">
    <source>
        <dbReference type="ARBA" id="ARBA00004141"/>
    </source>
</evidence>
<evidence type="ECO:0000256" key="2">
    <source>
        <dbReference type="ARBA" id="ARBA00008979"/>
    </source>
</evidence>
<dbReference type="RefSeq" id="XP_033353399.1">
    <property type="nucleotide sequence ID" value="XM_033497508.1"/>
</dbReference>
<evidence type="ECO:0000259" key="12">
    <source>
        <dbReference type="PROSITE" id="PS50261"/>
    </source>
</evidence>
<protein>
    <submittedName>
        <fullName evidence="14">G-protein coupled receptor Mth2-like</fullName>
    </submittedName>
</protein>
<dbReference type="SUPFAM" id="SSF81321">
    <property type="entry name" value="Family A G protein-coupled receptor-like"/>
    <property type="match status" value="1"/>
</dbReference>
<dbReference type="GeneID" id="117235466"/>
<dbReference type="InterPro" id="IPR000832">
    <property type="entry name" value="GPCR_2_secretin-like"/>
</dbReference>
<feature type="transmembrane region" description="Helical" evidence="10">
    <location>
        <begin position="276"/>
        <end position="299"/>
    </location>
</feature>
<keyword evidence="9" id="KW-0807">Transducer</keyword>
<keyword evidence="6" id="KW-0297">G-protein coupled receptor</keyword>
<dbReference type="AlphaFoldDB" id="A0A6J3KNE5"/>
<feature type="domain" description="G-protein coupled receptors family 2 profile 2" evidence="12">
    <location>
        <begin position="208"/>
        <end position="479"/>
    </location>
</feature>
<proteinExistence type="inferred from homology"/>
<dbReference type="KEGG" id="bvk:117235466"/>
<dbReference type="InterPro" id="IPR017981">
    <property type="entry name" value="GPCR_2-like_7TM"/>
</dbReference>
<dbReference type="GO" id="GO:0016020">
    <property type="term" value="C:membrane"/>
    <property type="evidence" value="ECO:0007669"/>
    <property type="project" value="UniProtKB-SubCell"/>
</dbReference>
<gene>
    <name evidence="14" type="primary">LOC117235466</name>
</gene>